<dbReference type="Gene3D" id="3.30.505.10">
    <property type="entry name" value="SH2 domain"/>
    <property type="match status" value="1"/>
</dbReference>
<sequence>MCSASLHNYRWYHGTVNRNGTEQLLLGREPGIYLVRDSSTSAGDFVLSVSENKKVSHYIINNKGNHYKIGEQTFSDIPSIISFYKNHFLDTTTLTGAVERELKVRACYNFDGRDPDDLPFQKGDVLKIVSQDEESWWTAENNRGQRGSIPVPYVQLIDEGSRSPAVRPVSTPHLTTAGSTISTYLDPYSTRDNNRHSNPEPPPVSVSIFF</sequence>
<dbReference type="AlphaFoldDB" id="A0A7D9JFK7"/>
<evidence type="ECO:0000256" key="1">
    <source>
        <dbReference type="ARBA" id="ARBA00022443"/>
    </source>
</evidence>
<dbReference type="GO" id="GO:0035591">
    <property type="term" value="F:signaling adaptor activity"/>
    <property type="evidence" value="ECO:0007669"/>
    <property type="project" value="TreeGrafter"/>
</dbReference>
<dbReference type="InterPro" id="IPR001452">
    <property type="entry name" value="SH3_domain"/>
</dbReference>
<dbReference type="InterPro" id="IPR036860">
    <property type="entry name" value="SH2_dom_sf"/>
</dbReference>
<dbReference type="PRINTS" id="PR00401">
    <property type="entry name" value="SH2DOMAIN"/>
</dbReference>
<feature type="region of interest" description="Disordered" evidence="3">
    <location>
        <begin position="163"/>
        <end position="210"/>
    </location>
</feature>
<dbReference type="PROSITE" id="PS50001">
    <property type="entry name" value="SH2"/>
    <property type="match status" value="1"/>
</dbReference>
<dbReference type="SUPFAM" id="SSF50044">
    <property type="entry name" value="SH3-domain"/>
    <property type="match status" value="1"/>
</dbReference>
<organism evidence="4 5">
    <name type="scientific">Paramuricea clavata</name>
    <name type="common">Red gorgonian</name>
    <name type="synonym">Violescent sea-whip</name>
    <dbReference type="NCBI Taxonomy" id="317549"/>
    <lineage>
        <taxon>Eukaryota</taxon>
        <taxon>Metazoa</taxon>
        <taxon>Cnidaria</taxon>
        <taxon>Anthozoa</taxon>
        <taxon>Octocorallia</taxon>
        <taxon>Malacalcyonacea</taxon>
        <taxon>Plexauridae</taxon>
        <taxon>Paramuricea</taxon>
    </lineage>
</organism>
<dbReference type="SUPFAM" id="SSF55550">
    <property type="entry name" value="SH2 domain"/>
    <property type="match status" value="1"/>
</dbReference>
<dbReference type="PANTHER" id="PTHR19969">
    <property type="entry name" value="SH2-SH3 ADAPTOR PROTEIN-RELATED"/>
    <property type="match status" value="1"/>
</dbReference>
<gene>
    <name evidence="4" type="ORF">PACLA_8A047145</name>
</gene>
<reference evidence="4" key="1">
    <citation type="submission" date="2020-04" db="EMBL/GenBank/DDBJ databases">
        <authorList>
            <person name="Alioto T."/>
            <person name="Alioto T."/>
            <person name="Gomez Garrido J."/>
        </authorList>
    </citation>
    <scope>NUCLEOTIDE SEQUENCE</scope>
    <source>
        <strain evidence="4">A484AB</strain>
    </source>
</reference>
<dbReference type="GO" id="GO:0005737">
    <property type="term" value="C:cytoplasm"/>
    <property type="evidence" value="ECO:0007669"/>
    <property type="project" value="TreeGrafter"/>
</dbReference>
<evidence type="ECO:0000256" key="3">
    <source>
        <dbReference type="SAM" id="MobiDB-lite"/>
    </source>
</evidence>
<dbReference type="Pfam" id="PF00018">
    <property type="entry name" value="SH3_1"/>
    <property type="match status" value="1"/>
</dbReference>
<evidence type="ECO:0000313" key="4">
    <source>
        <dbReference type="EMBL" id="CAB4028303.1"/>
    </source>
</evidence>
<evidence type="ECO:0000256" key="2">
    <source>
        <dbReference type="ARBA" id="ARBA00022999"/>
    </source>
</evidence>
<dbReference type="InterPro" id="IPR000980">
    <property type="entry name" value="SH2"/>
</dbReference>
<keyword evidence="5" id="KW-1185">Reference proteome</keyword>
<protein>
    <submittedName>
        <fullName evidence="4">Adapter molecule crk-like</fullName>
    </submittedName>
</protein>
<accession>A0A7D9JFK7</accession>
<dbReference type="Gene3D" id="2.30.30.40">
    <property type="entry name" value="SH3 Domains"/>
    <property type="match status" value="1"/>
</dbReference>
<dbReference type="InterPro" id="IPR036028">
    <property type="entry name" value="SH3-like_dom_sf"/>
</dbReference>
<feature type="compositionally biased region" description="Polar residues" evidence="3">
    <location>
        <begin position="172"/>
        <end position="183"/>
    </location>
</feature>
<dbReference type="GO" id="GO:0016477">
    <property type="term" value="P:cell migration"/>
    <property type="evidence" value="ECO:0007669"/>
    <property type="project" value="TreeGrafter"/>
</dbReference>
<dbReference type="Proteomes" id="UP001152795">
    <property type="component" value="Unassembled WGS sequence"/>
</dbReference>
<dbReference type="GO" id="GO:0030971">
    <property type="term" value="F:receptor tyrosine kinase binding"/>
    <property type="evidence" value="ECO:0007669"/>
    <property type="project" value="TreeGrafter"/>
</dbReference>
<dbReference type="Pfam" id="PF00017">
    <property type="entry name" value="SH2"/>
    <property type="match status" value="1"/>
</dbReference>
<proteinExistence type="predicted"/>
<dbReference type="PRINTS" id="PR00452">
    <property type="entry name" value="SH3DOMAIN"/>
</dbReference>
<dbReference type="SMART" id="SM00252">
    <property type="entry name" value="SH2"/>
    <property type="match status" value="1"/>
</dbReference>
<dbReference type="PANTHER" id="PTHR19969:SF5">
    <property type="entry name" value="CRK-LIKE PROTEIN"/>
    <property type="match status" value="1"/>
</dbReference>
<dbReference type="PROSITE" id="PS50002">
    <property type="entry name" value="SH3"/>
    <property type="match status" value="1"/>
</dbReference>
<evidence type="ECO:0000313" key="5">
    <source>
        <dbReference type="Proteomes" id="UP001152795"/>
    </source>
</evidence>
<dbReference type="InterPro" id="IPR051184">
    <property type="entry name" value="Tyrosine-phos_adapter"/>
</dbReference>
<dbReference type="GO" id="GO:0007167">
    <property type="term" value="P:enzyme-linked receptor protein signaling pathway"/>
    <property type="evidence" value="ECO:0007669"/>
    <property type="project" value="TreeGrafter"/>
</dbReference>
<keyword evidence="2" id="KW-0727">SH2 domain</keyword>
<keyword evidence="1" id="KW-0728">SH3 domain</keyword>
<comment type="caution">
    <text evidence="4">The sequence shown here is derived from an EMBL/GenBank/DDBJ whole genome shotgun (WGS) entry which is preliminary data.</text>
</comment>
<name>A0A7D9JFK7_PARCT</name>
<dbReference type="SMART" id="SM00326">
    <property type="entry name" value="SH3"/>
    <property type="match status" value="1"/>
</dbReference>
<dbReference type="EMBL" id="CACRXK020015389">
    <property type="protein sequence ID" value="CAB4028303.1"/>
    <property type="molecule type" value="Genomic_DNA"/>
</dbReference>
<dbReference type="OrthoDB" id="9204160at2759"/>